<evidence type="ECO:0000256" key="1">
    <source>
        <dbReference type="SAM" id="Phobius"/>
    </source>
</evidence>
<gene>
    <name evidence="2" type="ORF">ACFPIJ_53860</name>
</gene>
<evidence type="ECO:0000313" key="2">
    <source>
        <dbReference type="EMBL" id="MFC5006686.1"/>
    </source>
</evidence>
<evidence type="ECO:0000313" key="3">
    <source>
        <dbReference type="Proteomes" id="UP001595912"/>
    </source>
</evidence>
<feature type="transmembrane region" description="Helical" evidence="1">
    <location>
        <begin position="314"/>
        <end position="334"/>
    </location>
</feature>
<keyword evidence="1" id="KW-1133">Transmembrane helix</keyword>
<organism evidence="2 3">
    <name type="scientific">Dactylosporangium cerinum</name>
    <dbReference type="NCBI Taxonomy" id="1434730"/>
    <lineage>
        <taxon>Bacteria</taxon>
        <taxon>Bacillati</taxon>
        <taxon>Actinomycetota</taxon>
        <taxon>Actinomycetes</taxon>
        <taxon>Micromonosporales</taxon>
        <taxon>Micromonosporaceae</taxon>
        <taxon>Dactylosporangium</taxon>
    </lineage>
</organism>
<feature type="transmembrane region" description="Helical" evidence="1">
    <location>
        <begin position="191"/>
        <end position="213"/>
    </location>
</feature>
<feature type="transmembrane region" description="Helical" evidence="1">
    <location>
        <begin position="412"/>
        <end position="429"/>
    </location>
</feature>
<keyword evidence="1" id="KW-0812">Transmembrane</keyword>
<feature type="transmembrane region" description="Helical" evidence="1">
    <location>
        <begin position="449"/>
        <end position="466"/>
    </location>
</feature>
<sequence>MRSSILLVPLLLAQALWLLAPGLLAGLLLAGRDRIPAHLVVPVAGLVGCVSGYAVLWAFFGAHRLGNVAVAGFAAAALVSAAWIGVRPTLRAALLRLDVAAPLGLMLLLTLGYSAITFSCTAGPGAGSVNAFCHLNGFTGDNILPQIFADNIHHGDPRTVTWDWQGSDRPPLQSGVQLLQAPLTESASWRIISYEVLTVLLQAMWLPALWGLFRALKVSTHTFAVVAAGCACTGLFFFNSVFTWPKLLPAALVVLTCGVWFFDRREPRPNQPNHWSWAIGGLAAGAAMVAHSGVVFTLVPIVVALLLPRHRPAWTSLGVAAVAALVMFAPWQAYQRLYDPPGDRLLKMHLAGIPNPDERSLGELLRSQYGGTGGTGALANKTANLTTVLGAQHVQYHLLGTGRTSVLRDEEFRYLSLCFGVFTLGWLVLITRRGRQRVREAADPDRLRLVFGIAGASLLVWILVMYGPSTTHLHQGSYATMLLLFAGGGVLFSVLPKWVVRVGVTLQAAYWALIWVAAVWKGHQLHWGFVAVSLVASAAFAAALFRLRRGFWLRRGVRLRRGEVSAAVSARPAVAPETTSAP</sequence>
<feature type="transmembrane region" description="Helical" evidence="1">
    <location>
        <begin position="245"/>
        <end position="262"/>
    </location>
</feature>
<feature type="transmembrane region" description="Helical" evidence="1">
    <location>
        <begin position="35"/>
        <end position="60"/>
    </location>
</feature>
<dbReference type="EMBL" id="JBHSIU010000105">
    <property type="protein sequence ID" value="MFC5006686.1"/>
    <property type="molecule type" value="Genomic_DNA"/>
</dbReference>
<name>A0ABV9WD54_9ACTN</name>
<feature type="transmembrane region" description="Helical" evidence="1">
    <location>
        <begin position="219"/>
        <end position="238"/>
    </location>
</feature>
<dbReference type="RefSeq" id="WP_380127319.1">
    <property type="nucleotide sequence ID" value="NZ_JBHSIU010000105.1"/>
</dbReference>
<dbReference type="Proteomes" id="UP001595912">
    <property type="component" value="Unassembled WGS sequence"/>
</dbReference>
<proteinExistence type="predicted"/>
<feature type="transmembrane region" description="Helical" evidence="1">
    <location>
        <begin position="502"/>
        <end position="520"/>
    </location>
</feature>
<feature type="transmembrane region" description="Helical" evidence="1">
    <location>
        <begin position="526"/>
        <end position="545"/>
    </location>
</feature>
<evidence type="ECO:0008006" key="4">
    <source>
        <dbReference type="Google" id="ProtNLM"/>
    </source>
</evidence>
<keyword evidence="1" id="KW-0472">Membrane</keyword>
<feature type="transmembrane region" description="Helical" evidence="1">
    <location>
        <begin position="92"/>
        <end position="111"/>
    </location>
</feature>
<feature type="transmembrane region" description="Helical" evidence="1">
    <location>
        <begin position="274"/>
        <end position="307"/>
    </location>
</feature>
<comment type="caution">
    <text evidence="2">The sequence shown here is derived from an EMBL/GenBank/DDBJ whole genome shotgun (WGS) entry which is preliminary data.</text>
</comment>
<accession>A0ABV9WD54</accession>
<keyword evidence="3" id="KW-1185">Reference proteome</keyword>
<reference evidence="3" key="1">
    <citation type="journal article" date="2019" name="Int. J. Syst. Evol. Microbiol.">
        <title>The Global Catalogue of Microorganisms (GCM) 10K type strain sequencing project: providing services to taxonomists for standard genome sequencing and annotation.</title>
        <authorList>
            <consortium name="The Broad Institute Genomics Platform"/>
            <consortium name="The Broad Institute Genome Sequencing Center for Infectious Disease"/>
            <person name="Wu L."/>
            <person name="Ma J."/>
        </authorList>
    </citation>
    <scope>NUCLEOTIDE SEQUENCE [LARGE SCALE GENOMIC DNA]</scope>
    <source>
        <strain evidence="3">CGMCC 4.7152</strain>
    </source>
</reference>
<feature type="transmembrane region" description="Helical" evidence="1">
    <location>
        <begin position="478"/>
        <end position="495"/>
    </location>
</feature>
<feature type="transmembrane region" description="Helical" evidence="1">
    <location>
        <begin position="67"/>
        <end position="86"/>
    </location>
</feature>
<protein>
    <recommendedName>
        <fullName evidence="4">Integral membrane protein</fullName>
    </recommendedName>
</protein>